<sequence length="137" mass="16225">MEMKFAQDKRKTSKNIHKMALEQKLISDQNSKKLELSEEEKNTLLYEGYPIPEKYPLTKTEEETMKIVRRKIRNRLSAQESRRKKKELIDDLRSKLGSLLEENESLKQQITQLEASNRDLQTKLYEGESENKKEIPV</sequence>
<proteinExistence type="predicted"/>
<dbReference type="Proteomes" id="UP000095282">
    <property type="component" value="Unplaced"/>
</dbReference>
<accession>A0A1I7SZJ2</accession>
<protein>
    <submittedName>
        <fullName evidence="9">BZIP domain-containing protein</fullName>
    </submittedName>
</protein>
<dbReference type="PANTHER" id="PTHR46004:SF3">
    <property type="entry name" value="CYCLIC AMP RESPONSE ELEMENT-BINDING PROTEIN A"/>
    <property type="match status" value="1"/>
</dbReference>
<dbReference type="PROSITE" id="PS00036">
    <property type="entry name" value="BZIP_BASIC"/>
    <property type="match status" value="1"/>
</dbReference>
<dbReference type="SUPFAM" id="SSF57959">
    <property type="entry name" value="Leucine zipper domain"/>
    <property type="match status" value="1"/>
</dbReference>
<evidence type="ECO:0000256" key="3">
    <source>
        <dbReference type="ARBA" id="ARBA00023125"/>
    </source>
</evidence>
<comment type="subcellular location">
    <subcellularLocation>
        <location evidence="1">Nucleus</location>
    </subcellularLocation>
</comment>
<keyword evidence="6" id="KW-0175">Coiled coil</keyword>
<dbReference type="PANTHER" id="PTHR46004">
    <property type="entry name" value="CYCLIC AMP RESPONSE ELEMENT-BINDING PROTEIN A"/>
    <property type="match status" value="1"/>
</dbReference>
<feature type="coiled-coil region" evidence="6">
    <location>
        <begin position="82"/>
        <end position="123"/>
    </location>
</feature>
<dbReference type="GO" id="GO:0005634">
    <property type="term" value="C:nucleus"/>
    <property type="evidence" value="ECO:0007669"/>
    <property type="project" value="UniProtKB-SubCell"/>
</dbReference>
<name>A0A1I7SZJ2_9PELO</name>
<evidence type="ECO:0000256" key="5">
    <source>
        <dbReference type="ARBA" id="ARBA00023242"/>
    </source>
</evidence>
<dbReference type="eggNOG" id="KOG0709">
    <property type="taxonomic scope" value="Eukaryota"/>
</dbReference>
<dbReference type="InterPro" id="IPR046347">
    <property type="entry name" value="bZIP_sf"/>
</dbReference>
<evidence type="ECO:0000256" key="6">
    <source>
        <dbReference type="SAM" id="Coils"/>
    </source>
</evidence>
<dbReference type="PROSITE" id="PS50217">
    <property type="entry name" value="BZIP"/>
    <property type="match status" value="1"/>
</dbReference>
<keyword evidence="5" id="KW-0539">Nucleus</keyword>
<dbReference type="Pfam" id="PF00170">
    <property type="entry name" value="bZIP_1"/>
    <property type="match status" value="1"/>
</dbReference>
<keyword evidence="3" id="KW-0238">DNA-binding</keyword>
<dbReference type="WBParaSite" id="Csp11.Scaffold41.g210.t2">
    <property type="protein sequence ID" value="Csp11.Scaffold41.g210.t2"/>
    <property type="gene ID" value="Csp11.Scaffold41.g210"/>
</dbReference>
<evidence type="ECO:0000256" key="1">
    <source>
        <dbReference type="ARBA" id="ARBA00004123"/>
    </source>
</evidence>
<keyword evidence="8" id="KW-1185">Reference proteome</keyword>
<dbReference type="GO" id="GO:0000981">
    <property type="term" value="F:DNA-binding transcription factor activity, RNA polymerase II-specific"/>
    <property type="evidence" value="ECO:0007669"/>
    <property type="project" value="TreeGrafter"/>
</dbReference>
<keyword evidence="4" id="KW-0804">Transcription</keyword>
<dbReference type="STRING" id="1561998.A0A1I7SZJ2"/>
<dbReference type="Gene3D" id="1.20.5.170">
    <property type="match status" value="1"/>
</dbReference>
<evidence type="ECO:0000313" key="9">
    <source>
        <dbReference type="WBParaSite" id="Csp11.Scaffold41.g210.t2"/>
    </source>
</evidence>
<dbReference type="AlphaFoldDB" id="A0A1I7SZJ2"/>
<dbReference type="GO" id="GO:0035497">
    <property type="term" value="F:cAMP response element binding"/>
    <property type="evidence" value="ECO:0007669"/>
    <property type="project" value="TreeGrafter"/>
</dbReference>
<keyword evidence="2" id="KW-0805">Transcription regulation</keyword>
<organism evidence="8 9">
    <name type="scientific">Caenorhabditis tropicalis</name>
    <dbReference type="NCBI Taxonomy" id="1561998"/>
    <lineage>
        <taxon>Eukaryota</taxon>
        <taxon>Metazoa</taxon>
        <taxon>Ecdysozoa</taxon>
        <taxon>Nematoda</taxon>
        <taxon>Chromadorea</taxon>
        <taxon>Rhabditida</taxon>
        <taxon>Rhabditina</taxon>
        <taxon>Rhabditomorpha</taxon>
        <taxon>Rhabditoidea</taxon>
        <taxon>Rhabditidae</taxon>
        <taxon>Peloderinae</taxon>
        <taxon>Caenorhabditis</taxon>
    </lineage>
</organism>
<evidence type="ECO:0000256" key="2">
    <source>
        <dbReference type="ARBA" id="ARBA00023015"/>
    </source>
</evidence>
<feature type="domain" description="BZIP" evidence="7">
    <location>
        <begin position="64"/>
        <end position="127"/>
    </location>
</feature>
<evidence type="ECO:0000313" key="8">
    <source>
        <dbReference type="Proteomes" id="UP000095282"/>
    </source>
</evidence>
<dbReference type="SMART" id="SM00338">
    <property type="entry name" value="BRLZ"/>
    <property type="match status" value="1"/>
</dbReference>
<evidence type="ECO:0000259" key="7">
    <source>
        <dbReference type="PROSITE" id="PS50217"/>
    </source>
</evidence>
<evidence type="ECO:0000256" key="4">
    <source>
        <dbReference type="ARBA" id="ARBA00023163"/>
    </source>
</evidence>
<reference evidence="9" key="1">
    <citation type="submission" date="2016-11" db="UniProtKB">
        <authorList>
            <consortium name="WormBaseParasite"/>
        </authorList>
    </citation>
    <scope>IDENTIFICATION</scope>
</reference>
<dbReference type="InterPro" id="IPR004827">
    <property type="entry name" value="bZIP"/>
</dbReference>